<name>A0A0E9XIM4_ANGAN</name>
<accession>A0A0E9XIM4</accession>
<sequence length="35" mass="3673">MPCSYCAIPRIGLLCGTGATTDAINIYIINGNPVF</sequence>
<evidence type="ECO:0000313" key="1">
    <source>
        <dbReference type="EMBL" id="JAI01539.1"/>
    </source>
</evidence>
<dbReference type="AlphaFoldDB" id="A0A0E9XIM4"/>
<organism evidence="1">
    <name type="scientific">Anguilla anguilla</name>
    <name type="common">European freshwater eel</name>
    <name type="synonym">Muraena anguilla</name>
    <dbReference type="NCBI Taxonomy" id="7936"/>
    <lineage>
        <taxon>Eukaryota</taxon>
        <taxon>Metazoa</taxon>
        <taxon>Chordata</taxon>
        <taxon>Craniata</taxon>
        <taxon>Vertebrata</taxon>
        <taxon>Euteleostomi</taxon>
        <taxon>Actinopterygii</taxon>
        <taxon>Neopterygii</taxon>
        <taxon>Teleostei</taxon>
        <taxon>Anguilliformes</taxon>
        <taxon>Anguillidae</taxon>
        <taxon>Anguilla</taxon>
    </lineage>
</organism>
<proteinExistence type="predicted"/>
<reference evidence="1" key="1">
    <citation type="submission" date="2014-11" db="EMBL/GenBank/DDBJ databases">
        <authorList>
            <person name="Amaro Gonzalez C."/>
        </authorList>
    </citation>
    <scope>NUCLEOTIDE SEQUENCE</scope>
</reference>
<protein>
    <submittedName>
        <fullName evidence="1">Uncharacterized protein</fullName>
    </submittedName>
</protein>
<reference evidence="1" key="2">
    <citation type="journal article" date="2015" name="Fish Shellfish Immunol.">
        <title>Early steps in the European eel (Anguilla anguilla)-Vibrio vulnificus interaction in the gills: Role of the RtxA13 toxin.</title>
        <authorList>
            <person name="Callol A."/>
            <person name="Pajuelo D."/>
            <person name="Ebbesson L."/>
            <person name="Teles M."/>
            <person name="MacKenzie S."/>
            <person name="Amaro C."/>
        </authorList>
    </citation>
    <scope>NUCLEOTIDE SEQUENCE</scope>
</reference>
<dbReference type="EMBL" id="GBXM01007039">
    <property type="protein sequence ID" value="JAI01539.1"/>
    <property type="molecule type" value="Transcribed_RNA"/>
</dbReference>